<dbReference type="Pfam" id="PF13643">
    <property type="entry name" value="DUF4145"/>
    <property type="match status" value="1"/>
</dbReference>
<dbReference type="EMBL" id="AGFR01000012">
    <property type="protein sequence ID" value="EHD13057.1"/>
    <property type="molecule type" value="Genomic_DNA"/>
</dbReference>
<dbReference type="InterPro" id="IPR025285">
    <property type="entry name" value="DUF4145"/>
</dbReference>
<protein>
    <recommendedName>
        <fullName evidence="1">DUF4145 domain-containing protein</fullName>
    </recommendedName>
</protein>
<dbReference type="eggNOG" id="ENOG502ZK6K">
    <property type="taxonomic scope" value="Bacteria"/>
</dbReference>
<dbReference type="RefSeq" id="WP_008855030.1">
    <property type="nucleotide sequence ID" value="NZ_AGFR01000012.1"/>
</dbReference>
<name>G6F344_9PROT</name>
<feature type="domain" description="DUF4145" evidence="1">
    <location>
        <begin position="132"/>
        <end position="219"/>
    </location>
</feature>
<comment type="caution">
    <text evidence="2">The sequence shown here is derived from an EMBL/GenBank/DDBJ whole genome shotgun (WGS) entry which is preliminary data.</text>
</comment>
<proteinExistence type="predicted"/>
<evidence type="ECO:0000259" key="1">
    <source>
        <dbReference type="Pfam" id="PF13643"/>
    </source>
</evidence>
<sequence>MFLVSKCPYCQTEKIPFDIEGINFQNITKDNSSYIIYFSIFSICRGCGAPTIFSIYKNIIKEVTEYNVDGDTYINEDTVNEIIKETPSIVRKNPEQNLASNFQLGKIIRPPENISYQCPEHIPEDIKAKFDEAAQCYANDCIVASSIMLRLCLETVTKDLLETEKEKEEKLHVQIKILFDKNIIDKNIKDVADEIRLDGNYAVHEGKMDQNNLEDLFNFTLDLLEYAYNRQNRLKLSRERRAQRKKQGIEK</sequence>
<reference evidence="2 3" key="1">
    <citation type="submission" date="2011-10" db="EMBL/GenBank/DDBJ databases">
        <title>Genome Sequence of Commensalibacter intestini A911, isolated from Drosophila gut.</title>
        <authorList>
            <person name="Lee W.-J."/>
            <person name="Kim E.-K."/>
        </authorList>
    </citation>
    <scope>NUCLEOTIDE SEQUENCE [LARGE SCALE GENOMIC DNA]</scope>
    <source>
        <strain evidence="2 3">A911</strain>
    </source>
</reference>
<dbReference type="STRING" id="1088868.CIN_20400"/>
<organism evidence="2 3">
    <name type="scientific">Commensalibacter intestini A911</name>
    <dbReference type="NCBI Taxonomy" id="1088868"/>
    <lineage>
        <taxon>Bacteria</taxon>
        <taxon>Pseudomonadati</taxon>
        <taxon>Pseudomonadota</taxon>
        <taxon>Alphaproteobacteria</taxon>
        <taxon>Acetobacterales</taxon>
        <taxon>Acetobacteraceae</taxon>
    </lineage>
</organism>
<dbReference type="AlphaFoldDB" id="G6F344"/>
<evidence type="ECO:0000313" key="3">
    <source>
        <dbReference type="Proteomes" id="UP000005939"/>
    </source>
</evidence>
<evidence type="ECO:0000313" key="2">
    <source>
        <dbReference type="EMBL" id="EHD13057.1"/>
    </source>
</evidence>
<dbReference type="OrthoDB" id="6712829at2"/>
<accession>G6F344</accession>
<dbReference type="Proteomes" id="UP000005939">
    <property type="component" value="Unassembled WGS sequence"/>
</dbReference>
<gene>
    <name evidence="2" type="ORF">CIN_20400</name>
</gene>